<dbReference type="OrthoDB" id="4502478at2759"/>
<feature type="region of interest" description="Disordered" evidence="1">
    <location>
        <begin position="122"/>
        <end position="150"/>
    </location>
</feature>
<dbReference type="EMBL" id="CP089280">
    <property type="protein sequence ID" value="USP81734.1"/>
    <property type="molecule type" value="Genomic_DNA"/>
</dbReference>
<gene>
    <name evidence="2" type="ORF">yc1106_09008</name>
</gene>
<feature type="compositionally biased region" description="Polar residues" evidence="1">
    <location>
        <begin position="127"/>
        <end position="136"/>
    </location>
</feature>
<accession>A0A9Q8ZFJ4</accession>
<protein>
    <submittedName>
        <fullName evidence="2">Uncharacterized protein</fullName>
    </submittedName>
</protein>
<keyword evidence="3" id="KW-1185">Reference proteome</keyword>
<proteinExistence type="predicted"/>
<name>A0A9Q8ZFJ4_CURCL</name>
<dbReference type="AlphaFoldDB" id="A0A9Q8ZFJ4"/>
<dbReference type="Proteomes" id="UP001056012">
    <property type="component" value="Chromosome 7"/>
</dbReference>
<evidence type="ECO:0000256" key="1">
    <source>
        <dbReference type="SAM" id="MobiDB-lite"/>
    </source>
</evidence>
<sequence>MSMPPLPQSADKSAICARLGLSDRIHKLLLKEAEIARDALSSNPYNLTDQSKTDPSVCEPYRWDEISETAKHTYVLMVVRDACPETRPYYYMGCYRTAVNEENWVARWYLWHSFRYRDNRPRDRHANSSAASSQGGTHLYYDPARDHFRR</sequence>
<dbReference type="VEuPathDB" id="FungiDB:yc1106_09008"/>
<evidence type="ECO:0000313" key="3">
    <source>
        <dbReference type="Proteomes" id="UP001056012"/>
    </source>
</evidence>
<organism evidence="2 3">
    <name type="scientific">Curvularia clavata</name>
    <dbReference type="NCBI Taxonomy" id="95742"/>
    <lineage>
        <taxon>Eukaryota</taxon>
        <taxon>Fungi</taxon>
        <taxon>Dikarya</taxon>
        <taxon>Ascomycota</taxon>
        <taxon>Pezizomycotina</taxon>
        <taxon>Dothideomycetes</taxon>
        <taxon>Pleosporomycetidae</taxon>
        <taxon>Pleosporales</taxon>
        <taxon>Pleosporineae</taxon>
        <taxon>Pleosporaceae</taxon>
        <taxon>Curvularia</taxon>
    </lineage>
</organism>
<reference evidence="2" key="1">
    <citation type="submission" date="2021-12" db="EMBL/GenBank/DDBJ databases">
        <title>Curvularia clavata genome.</title>
        <authorList>
            <person name="Cao Y."/>
        </authorList>
    </citation>
    <scope>NUCLEOTIDE SEQUENCE</scope>
    <source>
        <strain evidence="2">Yc1106</strain>
    </source>
</reference>
<evidence type="ECO:0000313" key="2">
    <source>
        <dbReference type="EMBL" id="USP81734.1"/>
    </source>
</evidence>